<feature type="transmembrane region" description="Helical" evidence="1">
    <location>
        <begin position="132"/>
        <end position="154"/>
    </location>
</feature>
<comment type="caution">
    <text evidence="2">The sequence shown here is derived from an EMBL/GenBank/DDBJ whole genome shotgun (WGS) entry which is preliminary data.</text>
</comment>
<protein>
    <recommendedName>
        <fullName evidence="4">Thioredoxin domain-containing protein</fullName>
    </recommendedName>
</protein>
<keyword evidence="1" id="KW-0472">Membrane</keyword>
<dbReference type="InterPro" id="IPR036249">
    <property type="entry name" value="Thioredoxin-like_sf"/>
</dbReference>
<sequence>MGYGADLITKPIPRDVYDDTSEGRKVCTYYKLDSVPAFLVIDPIIGQKMSSWSGMVQLENLLEDLVAFMDGGPKDHYKTLSHKCPRGSSRTPDKDKGEMEVKFQLNRDTFEDMLAGWKLFGPSIEEAEAVELFYLIPIPVTLVACPMVLVLSSYTCTK</sequence>
<accession>A0AAV8TZ68</accession>
<evidence type="ECO:0008006" key="4">
    <source>
        <dbReference type="Google" id="ProtNLM"/>
    </source>
</evidence>
<evidence type="ECO:0000313" key="2">
    <source>
        <dbReference type="EMBL" id="KAJ8772255.1"/>
    </source>
</evidence>
<dbReference type="Gene3D" id="3.40.30.10">
    <property type="entry name" value="Glutaredoxin"/>
    <property type="match status" value="1"/>
</dbReference>
<evidence type="ECO:0000313" key="3">
    <source>
        <dbReference type="Proteomes" id="UP001159364"/>
    </source>
</evidence>
<evidence type="ECO:0000256" key="1">
    <source>
        <dbReference type="SAM" id="Phobius"/>
    </source>
</evidence>
<dbReference type="SUPFAM" id="SSF52833">
    <property type="entry name" value="Thioredoxin-like"/>
    <property type="match status" value="1"/>
</dbReference>
<organism evidence="2 3">
    <name type="scientific">Erythroxylum novogranatense</name>
    <dbReference type="NCBI Taxonomy" id="1862640"/>
    <lineage>
        <taxon>Eukaryota</taxon>
        <taxon>Viridiplantae</taxon>
        <taxon>Streptophyta</taxon>
        <taxon>Embryophyta</taxon>
        <taxon>Tracheophyta</taxon>
        <taxon>Spermatophyta</taxon>
        <taxon>Magnoliopsida</taxon>
        <taxon>eudicotyledons</taxon>
        <taxon>Gunneridae</taxon>
        <taxon>Pentapetalae</taxon>
        <taxon>rosids</taxon>
        <taxon>fabids</taxon>
        <taxon>Malpighiales</taxon>
        <taxon>Erythroxylaceae</taxon>
        <taxon>Erythroxylum</taxon>
    </lineage>
</organism>
<dbReference type="Proteomes" id="UP001159364">
    <property type="component" value="Linkage Group LG02"/>
</dbReference>
<keyword evidence="1" id="KW-1133">Transmembrane helix</keyword>
<keyword evidence="3" id="KW-1185">Reference proteome</keyword>
<name>A0AAV8TZ68_9ROSI</name>
<keyword evidence="1" id="KW-0812">Transmembrane</keyword>
<reference evidence="2 3" key="1">
    <citation type="submission" date="2021-09" db="EMBL/GenBank/DDBJ databases">
        <title>Genomic insights and catalytic innovation underlie evolution of tropane alkaloids biosynthesis.</title>
        <authorList>
            <person name="Wang Y.-J."/>
            <person name="Tian T."/>
            <person name="Huang J.-P."/>
            <person name="Huang S.-X."/>
        </authorList>
    </citation>
    <scope>NUCLEOTIDE SEQUENCE [LARGE SCALE GENOMIC DNA]</scope>
    <source>
        <strain evidence="2">KIB-2018</strain>
        <tissue evidence="2">Leaf</tissue>
    </source>
</reference>
<gene>
    <name evidence="2" type="ORF">K2173_027432</name>
</gene>
<dbReference type="AlphaFoldDB" id="A0AAV8TZ68"/>
<proteinExistence type="predicted"/>
<dbReference type="EMBL" id="JAIWQS010000002">
    <property type="protein sequence ID" value="KAJ8772255.1"/>
    <property type="molecule type" value="Genomic_DNA"/>
</dbReference>